<dbReference type="Gene3D" id="3.40.50.300">
    <property type="entry name" value="P-loop containing nucleotide triphosphate hydrolases"/>
    <property type="match status" value="2"/>
</dbReference>
<comment type="pathway">
    <text evidence="8">Cofactor biosynthesis; adenosylcobalamin biosynthesis; cob(II)yrinate a,c-diamide from sirohydrochlorin (anaerobic route): step 10/10.</text>
</comment>
<dbReference type="PROSITE" id="PS51274">
    <property type="entry name" value="GATASE_COBBQ"/>
    <property type="match status" value="1"/>
</dbReference>
<sequence>MRQIPRIIIAGTHSGCGKTTIATGLMGALAARGLVVQPFKVGPDFIDPTHHTGICGRSSRNLDPFMMGKDEVLRTFISASEGADIAIIEGVMGLHDGVEGTAESSTADVARILSCPVILTCDVKGMSRSVHAMILGYTTYDPKVSFAGVIYNRGGSDHHREMIGTDRNLQSLGWIPRRDELQVKSRHLGLMMAGEGEGMQESRKIVEECCDIGRIIEAASAAPPLRTIFDDECECKPHLRIGVAMDAAFCFYYTENFTKLRRAGADLTFFSPITDPLPDVDALYLGGGYPELHAAALEKSPCRNDIRKAADNGLPIFGECGGLIYLSRSLKTAEGKYAGVGAIPGDTEMMNRFQALGYVDGIVTGDSSLLPANLGFRGHEFHYSALYPDSGCRYAFTLTRGKGIMDGKDGIVEGNITAGYTHIYFTRRFAEAFIAMATRRQSE</sequence>
<dbReference type="InterPro" id="IPR027417">
    <property type="entry name" value="P-loop_NTPase"/>
</dbReference>
<dbReference type="SUPFAM" id="SSF52317">
    <property type="entry name" value="Class I glutamine amidotransferase-like"/>
    <property type="match status" value="1"/>
</dbReference>
<comment type="function">
    <text evidence="8">Catalyzes the ATP-dependent amidation of the two carboxylate groups at positions a and c of cobyrinate, using either L-glutamine or ammonia as the nitrogen source. Involved in the biosynthesis of the unique nickel-containing tetrapyrrole coenzyme F430, the prosthetic group of methyl-coenzyme M reductase (MCR), which plays a key role in methanogenesis and anaerobic methane oxidation. Catalyzes the ATP-dependent amidation of the two carboxylate groups at positions a and c of Ni-sirohydrochlorin, using L-glutamine or ammonia as the nitrogen source.</text>
</comment>
<evidence type="ECO:0000256" key="6">
    <source>
        <dbReference type="ARBA" id="ARBA00022842"/>
    </source>
</evidence>
<dbReference type="AlphaFoldDB" id="A0ABD4TL26"/>
<evidence type="ECO:0000256" key="8">
    <source>
        <dbReference type="HAMAP-Rule" id="MF_00027"/>
    </source>
</evidence>
<dbReference type="Pfam" id="PF01656">
    <property type="entry name" value="CbiA"/>
    <property type="match status" value="1"/>
</dbReference>
<dbReference type="CDD" id="cd03130">
    <property type="entry name" value="GATase1_CobB"/>
    <property type="match status" value="1"/>
</dbReference>
<evidence type="ECO:0000313" key="11">
    <source>
        <dbReference type="EMBL" id="MCQ1539141.1"/>
    </source>
</evidence>
<dbReference type="InterPro" id="IPR011698">
    <property type="entry name" value="GATase_3"/>
</dbReference>
<evidence type="ECO:0000256" key="7">
    <source>
        <dbReference type="ARBA" id="ARBA00022962"/>
    </source>
</evidence>
<feature type="site" description="Increases nucleophilicity of active site Cys" evidence="8">
    <location>
        <position position="422"/>
    </location>
</feature>
<keyword evidence="7 8" id="KW-0315">Glutamine amidotransferase</keyword>
<evidence type="ECO:0000256" key="1">
    <source>
        <dbReference type="ARBA" id="ARBA00001946"/>
    </source>
</evidence>
<dbReference type="GO" id="GO:0015948">
    <property type="term" value="P:methanogenesis"/>
    <property type="evidence" value="ECO:0007669"/>
    <property type="project" value="UniProtKB-KW"/>
</dbReference>
<comment type="domain">
    <text evidence="8">Comprises of two domains. The C-terminal domain contains the binding site for glutamine and catalyzes the hydrolysis of this substrate to glutamate and ammonia. The N-terminal domain is anticipated to bind ATP, and cobyrinate or Ni-sirohydrochlorin, and catalyzes the ultimate synthesis of the diamide product. The ammonia produced via the glutaminase domain is probably translocated to the adjacent domain via a molecular tunnel, where it reacts with an activated intermediate.</text>
</comment>
<dbReference type="InterPro" id="IPR004484">
    <property type="entry name" value="CbiA/CobB_synth"/>
</dbReference>
<dbReference type="NCBIfam" id="TIGR00379">
    <property type="entry name" value="cobB"/>
    <property type="match status" value="1"/>
</dbReference>
<feature type="domain" description="CobB/CobQ-like glutamine amidotransferase" evidence="10">
    <location>
        <begin position="240"/>
        <end position="427"/>
    </location>
</feature>
<proteinExistence type="inferred from homology"/>
<dbReference type="InterPro" id="IPR002586">
    <property type="entry name" value="CobQ/CobB/MinD/ParA_Nub-bd_dom"/>
</dbReference>
<gene>
    <name evidence="11" type="primary">cobB</name>
    <name evidence="8" type="synonym">cbiA</name>
    <name evidence="8" type="synonym">cfbB</name>
    <name evidence="11" type="ORF">FTO68_09135</name>
</gene>
<dbReference type="GO" id="GO:0005524">
    <property type="term" value="F:ATP binding"/>
    <property type="evidence" value="ECO:0007669"/>
    <property type="project" value="UniProtKB-UniRule"/>
</dbReference>
<dbReference type="InterPro" id="IPR029062">
    <property type="entry name" value="Class_I_gatase-like"/>
</dbReference>
<dbReference type="Proteomes" id="UP001524383">
    <property type="component" value="Unassembled WGS sequence"/>
</dbReference>
<evidence type="ECO:0000256" key="2">
    <source>
        <dbReference type="ARBA" id="ARBA00022573"/>
    </source>
</evidence>
<evidence type="ECO:0000256" key="4">
    <source>
        <dbReference type="ARBA" id="ARBA00022741"/>
    </source>
</evidence>
<dbReference type="CDD" id="cd05388">
    <property type="entry name" value="CobB_N"/>
    <property type="match status" value="1"/>
</dbReference>
<evidence type="ECO:0000256" key="5">
    <source>
        <dbReference type="ARBA" id="ARBA00022840"/>
    </source>
</evidence>
<evidence type="ECO:0000259" key="10">
    <source>
        <dbReference type="Pfam" id="PF07685"/>
    </source>
</evidence>
<comment type="similarity">
    <text evidence="8">Belongs to the CobB/CbiA family.</text>
</comment>
<feature type="domain" description="CobQ/CobB/MinD/ParA nucleotide binding" evidence="9">
    <location>
        <begin position="7"/>
        <end position="183"/>
    </location>
</feature>
<protein>
    <recommendedName>
        <fullName evidence="8">Cobyrinate a,c-diamide synthase</fullName>
        <ecNumber evidence="8">6.3.5.11</ecNumber>
    </recommendedName>
    <alternativeName>
        <fullName evidence="8">Cobyrinic acid a,c-diamide synthetase</fullName>
    </alternativeName>
    <alternativeName>
        <fullName evidence="8">Ni-sirohydrochlorin a,c-diamide synthase</fullName>
        <ecNumber evidence="8">6.3.5.12</ecNumber>
    </alternativeName>
    <alternativeName>
        <fullName evidence="8">Ni-sirohydrochlorin a,c-diamide synthetase</fullName>
    </alternativeName>
</protein>
<dbReference type="SUPFAM" id="SSF52540">
    <property type="entry name" value="P-loop containing nucleoside triphosphate hydrolases"/>
    <property type="match status" value="1"/>
</dbReference>
<keyword evidence="6 8" id="KW-0460">Magnesium</keyword>
<comment type="catalytic activity">
    <reaction evidence="8">
        <text>Ni-sirohydrochlorin + 2 L-glutamine + 2 ATP + 2 H2O = Ni-sirohydrochlorin a,c-diamide + 2 L-glutamate + 2 ADP + 2 phosphate + 2 H(+)</text>
        <dbReference type="Rhea" id="RHEA:52896"/>
        <dbReference type="ChEBI" id="CHEBI:15377"/>
        <dbReference type="ChEBI" id="CHEBI:15378"/>
        <dbReference type="ChEBI" id="CHEBI:29985"/>
        <dbReference type="ChEBI" id="CHEBI:30616"/>
        <dbReference type="ChEBI" id="CHEBI:43474"/>
        <dbReference type="ChEBI" id="CHEBI:58359"/>
        <dbReference type="ChEBI" id="CHEBI:136841"/>
        <dbReference type="ChEBI" id="CHEBI:136887"/>
        <dbReference type="ChEBI" id="CHEBI:456216"/>
        <dbReference type="EC" id="6.3.5.12"/>
    </reaction>
</comment>
<keyword evidence="5 8" id="KW-0067">ATP-binding</keyword>
<dbReference type="PANTHER" id="PTHR43873:SF1">
    <property type="entry name" value="COBYRINATE A,C-DIAMIDE SYNTHASE"/>
    <property type="match status" value="1"/>
</dbReference>
<dbReference type="NCBIfam" id="NF002204">
    <property type="entry name" value="PRK01077.1"/>
    <property type="match status" value="1"/>
</dbReference>
<comment type="miscellaneous">
    <text evidence="8">The a and c carboxylates of cobyrinate and Ni-sirohydrochlorin are activated for nucleophilic attack via formation of a phosphorylated intermediate by ATP. CbiA catalyzes first the amidation of the c-carboxylate, and then that of the a-carboxylate.</text>
</comment>
<dbReference type="HAMAP" id="MF_00027">
    <property type="entry name" value="CobB_CbiA"/>
    <property type="match status" value="1"/>
</dbReference>
<comment type="cofactor">
    <cofactor evidence="1 8">
        <name>Mg(2+)</name>
        <dbReference type="ChEBI" id="CHEBI:18420"/>
    </cofactor>
</comment>
<evidence type="ECO:0000259" key="9">
    <source>
        <dbReference type="Pfam" id="PF01656"/>
    </source>
</evidence>
<dbReference type="GO" id="GO:0009236">
    <property type="term" value="P:cobalamin biosynthetic process"/>
    <property type="evidence" value="ECO:0007669"/>
    <property type="project" value="UniProtKB-UniRule"/>
</dbReference>
<keyword evidence="2 8" id="KW-0169">Cobalamin biosynthesis</keyword>
<dbReference type="EC" id="6.3.5.12" evidence="8"/>
<keyword evidence="4 8" id="KW-0547">Nucleotide-binding</keyword>
<keyword evidence="12" id="KW-1185">Reference proteome</keyword>
<dbReference type="GO" id="GO:0042242">
    <property type="term" value="F:cobyrinic acid a,c-diamide synthase activity"/>
    <property type="evidence" value="ECO:0007669"/>
    <property type="project" value="UniProtKB-UniRule"/>
</dbReference>
<feature type="active site" description="Nucleophile" evidence="8">
    <location>
        <position position="320"/>
    </location>
</feature>
<dbReference type="Pfam" id="PF07685">
    <property type="entry name" value="GATase_3"/>
    <property type="match status" value="1"/>
</dbReference>
<evidence type="ECO:0000313" key="12">
    <source>
        <dbReference type="Proteomes" id="UP001524383"/>
    </source>
</evidence>
<name>A0ABD4TL26_9EURY</name>
<comment type="caution">
    <text evidence="11">The sequence shown here is derived from an EMBL/GenBank/DDBJ whole genome shotgun (WGS) entry which is preliminary data.</text>
</comment>
<keyword evidence="8" id="KW-0484">Methanogenesis</keyword>
<dbReference type="PANTHER" id="PTHR43873">
    <property type="entry name" value="COBYRINATE A,C-DIAMIDE SYNTHASE"/>
    <property type="match status" value="1"/>
</dbReference>
<dbReference type="EMBL" id="VOTZ01000020">
    <property type="protein sequence ID" value="MCQ1539141.1"/>
    <property type="molecule type" value="Genomic_DNA"/>
</dbReference>
<reference evidence="11 12" key="1">
    <citation type="submission" date="2019-08" db="EMBL/GenBank/DDBJ databases">
        <authorList>
            <person name="Chen S.-C."/>
            <person name="Lai M.-C."/>
            <person name="You Y.-T."/>
        </authorList>
    </citation>
    <scope>NUCLEOTIDE SEQUENCE [LARGE SCALE GENOMIC DNA]</scope>
    <source>
        <strain evidence="11 12">P2F9704a</strain>
    </source>
</reference>
<evidence type="ECO:0000256" key="3">
    <source>
        <dbReference type="ARBA" id="ARBA00022598"/>
    </source>
</evidence>
<organism evidence="11 12">
    <name type="scientific">Methanocalculus taiwanensis</name>
    <dbReference type="NCBI Taxonomy" id="106207"/>
    <lineage>
        <taxon>Archaea</taxon>
        <taxon>Methanobacteriati</taxon>
        <taxon>Methanobacteriota</taxon>
        <taxon>Stenosarchaea group</taxon>
        <taxon>Methanomicrobia</taxon>
        <taxon>Methanomicrobiales</taxon>
        <taxon>Methanocalculaceae</taxon>
        <taxon>Methanocalculus</taxon>
    </lineage>
</organism>
<dbReference type="EC" id="6.3.5.11" evidence="8"/>
<dbReference type="Gene3D" id="3.40.50.880">
    <property type="match status" value="1"/>
</dbReference>
<comment type="catalytic activity">
    <reaction evidence="8">
        <text>cob(II)yrinate + 2 L-glutamine + 2 ATP + 2 H2O = cob(II)yrinate a,c diamide + 2 L-glutamate + 2 ADP + 2 phosphate + 2 H(+)</text>
        <dbReference type="Rhea" id="RHEA:26289"/>
        <dbReference type="ChEBI" id="CHEBI:15377"/>
        <dbReference type="ChEBI" id="CHEBI:15378"/>
        <dbReference type="ChEBI" id="CHEBI:29985"/>
        <dbReference type="ChEBI" id="CHEBI:30616"/>
        <dbReference type="ChEBI" id="CHEBI:43474"/>
        <dbReference type="ChEBI" id="CHEBI:58359"/>
        <dbReference type="ChEBI" id="CHEBI:58537"/>
        <dbReference type="ChEBI" id="CHEBI:58894"/>
        <dbReference type="ChEBI" id="CHEBI:456216"/>
        <dbReference type="EC" id="6.3.5.11"/>
    </reaction>
</comment>
<accession>A0ABD4TL26</accession>
<keyword evidence="3 8" id="KW-0436">Ligase</keyword>